<dbReference type="AlphaFoldDB" id="E8X189"/>
<evidence type="ECO:0000313" key="3">
    <source>
        <dbReference type="Proteomes" id="UP000000343"/>
    </source>
</evidence>
<keyword evidence="1" id="KW-1133">Transmembrane helix</keyword>
<dbReference type="EMBL" id="CP002480">
    <property type="protein sequence ID" value="ADW69043.1"/>
    <property type="molecule type" value="Genomic_DNA"/>
</dbReference>
<evidence type="ECO:0000256" key="1">
    <source>
        <dbReference type="SAM" id="Phobius"/>
    </source>
</evidence>
<dbReference type="KEGG" id="acm:AciX9_1998"/>
<dbReference type="HOGENOM" id="CLU_3025929_0_0_0"/>
<dbReference type="PaxDb" id="1198114-AciX9_1998"/>
<protein>
    <submittedName>
        <fullName evidence="2">Uncharacterized protein</fullName>
    </submittedName>
</protein>
<accession>E8X189</accession>
<keyword evidence="1" id="KW-0812">Transmembrane</keyword>
<reference evidence="3" key="1">
    <citation type="submission" date="2011-01" db="EMBL/GenBank/DDBJ databases">
        <title>Complete sequence of chromosome of Acidobacterium sp. MP5ACTX9.</title>
        <authorList>
            <consortium name="US DOE Joint Genome Institute"/>
            <person name="Lucas S."/>
            <person name="Copeland A."/>
            <person name="Lapidus A."/>
            <person name="Cheng J.-F."/>
            <person name="Goodwin L."/>
            <person name="Pitluck S."/>
            <person name="Teshima H."/>
            <person name="Detter J.C."/>
            <person name="Han C."/>
            <person name="Tapia R."/>
            <person name="Land M."/>
            <person name="Hauser L."/>
            <person name="Kyrpides N."/>
            <person name="Ivanova N."/>
            <person name="Ovchinnikova G."/>
            <person name="Pagani I."/>
            <person name="Rawat S.R."/>
            <person name="Mannisto M."/>
            <person name="Haggblom M.M."/>
            <person name="Woyke T."/>
        </authorList>
    </citation>
    <scope>NUCLEOTIDE SEQUENCE [LARGE SCALE GENOMIC DNA]</scope>
    <source>
        <strain evidence="3">MP5ACTX9</strain>
    </source>
</reference>
<organism evidence="3">
    <name type="scientific">Granulicella tundricola (strain ATCC BAA-1859 / DSM 23138 / MP5ACTX9)</name>
    <dbReference type="NCBI Taxonomy" id="1198114"/>
    <lineage>
        <taxon>Bacteria</taxon>
        <taxon>Pseudomonadati</taxon>
        <taxon>Acidobacteriota</taxon>
        <taxon>Terriglobia</taxon>
        <taxon>Terriglobales</taxon>
        <taxon>Acidobacteriaceae</taxon>
        <taxon>Granulicella</taxon>
    </lineage>
</organism>
<feature type="transmembrane region" description="Helical" evidence="1">
    <location>
        <begin position="6"/>
        <end position="24"/>
    </location>
</feature>
<evidence type="ECO:0000313" key="2">
    <source>
        <dbReference type="EMBL" id="ADW69043.1"/>
    </source>
</evidence>
<dbReference type="Proteomes" id="UP000000343">
    <property type="component" value="Chromosome"/>
</dbReference>
<sequence length="55" mass="6299">MFWETLKLLVYSISGIWVLCYLLSMMMTTGGVASHAETETRIDPIEVFDEELSLQ</sequence>
<gene>
    <name evidence="2" type="ordered locus">AciX9_1998</name>
</gene>
<name>E8X189_GRATM</name>
<proteinExistence type="predicted"/>
<keyword evidence="3" id="KW-1185">Reference proteome</keyword>
<keyword evidence="1" id="KW-0472">Membrane</keyword>